<reference evidence="3 4" key="1">
    <citation type="submission" date="2018-06" db="EMBL/GenBank/DDBJ databases">
        <title>Comparative genomics reveals the genomic features of Rhizophagus irregularis, R. cerebriforme, R. diaphanum and Gigaspora rosea, and their symbiotic lifestyle signature.</title>
        <authorList>
            <person name="Morin E."/>
            <person name="San Clemente H."/>
            <person name="Chen E.C.H."/>
            <person name="De La Providencia I."/>
            <person name="Hainaut M."/>
            <person name="Kuo A."/>
            <person name="Kohler A."/>
            <person name="Murat C."/>
            <person name="Tang N."/>
            <person name="Roy S."/>
            <person name="Loubradou J."/>
            <person name="Henrissat B."/>
            <person name="Grigoriev I.V."/>
            <person name="Corradi N."/>
            <person name="Roux C."/>
            <person name="Martin F.M."/>
        </authorList>
    </citation>
    <scope>NUCLEOTIDE SEQUENCE [LARGE SCALE GENOMIC DNA]</scope>
    <source>
        <strain evidence="3 4">DAOM 194757</strain>
    </source>
</reference>
<dbReference type="AlphaFoldDB" id="A0A397UF18"/>
<dbReference type="PANTHER" id="PTHR48081">
    <property type="entry name" value="AB HYDROLASE SUPERFAMILY PROTEIN C4A8.06C"/>
    <property type="match status" value="1"/>
</dbReference>
<proteinExistence type="predicted"/>
<evidence type="ECO:0000256" key="1">
    <source>
        <dbReference type="ARBA" id="ARBA00022801"/>
    </source>
</evidence>
<name>A0A397UF18_9GLOM</name>
<keyword evidence="1 3" id="KW-0378">Hydrolase</keyword>
<dbReference type="Pfam" id="PF07859">
    <property type="entry name" value="Abhydrolase_3"/>
    <property type="match status" value="1"/>
</dbReference>
<dbReference type="SUPFAM" id="SSF53474">
    <property type="entry name" value="alpha/beta-Hydrolases"/>
    <property type="match status" value="1"/>
</dbReference>
<sequence length="479" mass="54012">MFLSSLFTTVLKHFIEGPPVKSWDLKFHLAASMIKNNSSFWNLPIEEVQIQSFEFKVPSNIIIKEVTLNELYRQKSKSHLEKVLKQYEDVLDDKWKETKDIMSGEWVYLKEGEESRNNEMDKVVFHIHGGGYCLGSAKMARFFTSKYAELVKARVFSTNYRLAPQNQFPASLCDTVAAYLYLIDPEPDAGFKPINPKKIVIAGESAGGGLALATLLFLRDLGLPLPGGAILLVDLTHSMPSFWDTEIINADLIRDTFNIRPSSSLADEFFANAKALSDKIAQKKPAIVGHPSFTEVSRFQLYCANEALAIPYISPMLAESLGNLPPILCQVGGFERLRDEAILLSNKAAYPQEYQLPSYSTKNFEKSPFKKPTKVILEIYDDMPHVWQMFPFSKSSQVAFEHCGEFIKRVTSIEDNNTSMIDLLKEGVVSPSVSISPSFIAMRVSINGEIKELNEPDRNCLKWDKIGIVPKETTRMKKL</sequence>
<protein>
    <submittedName>
        <fullName evidence="3">Alpha/Beta hydrolase protein</fullName>
    </submittedName>
</protein>
<organism evidence="3 4">
    <name type="scientific">Gigaspora rosea</name>
    <dbReference type="NCBI Taxonomy" id="44941"/>
    <lineage>
        <taxon>Eukaryota</taxon>
        <taxon>Fungi</taxon>
        <taxon>Fungi incertae sedis</taxon>
        <taxon>Mucoromycota</taxon>
        <taxon>Glomeromycotina</taxon>
        <taxon>Glomeromycetes</taxon>
        <taxon>Diversisporales</taxon>
        <taxon>Gigasporaceae</taxon>
        <taxon>Gigaspora</taxon>
    </lineage>
</organism>
<feature type="domain" description="Alpha/beta hydrolase fold-3" evidence="2">
    <location>
        <begin position="124"/>
        <end position="347"/>
    </location>
</feature>
<dbReference type="Proteomes" id="UP000266673">
    <property type="component" value="Unassembled WGS sequence"/>
</dbReference>
<dbReference type="InterPro" id="IPR013094">
    <property type="entry name" value="AB_hydrolase_3"/>
</dbReference>
<dbReference type="PANTHER" id="PTHR48081:SF26">
    <property type="entry name" value="ALPHA_BETA HYDROLASE FOLD-3 DOMAIN-CONTAINING PROTEIN"/>
    <property type="match status" value="1"/>
</dbReference>
<evidence type="ECO:0000313" key="4">
    <source>
        <dbReference type="Proteomes" id="UP000266673"/>
    </source>
</evidence>
<dbReference type="GO" id="GO:0016787">
    <property type="term" value="F:hydrolase activity"/>
    <property type="evidence" value="ECO:0007669"/>
    <property type="project" value="UniProtKB-KW"/>
</dbReference>
<dbReference type="STRING" id="44941.A0A397UF18"/>
<evidence type="ECO:0000313" key="3">
    <source>
        <dbReference type="EMBL" id="RIB07389.1"/>
    </source>
</evidence>
<keyword evidence="4" id="KW-1185">Reference proteome</keyword>
<dbReference type="Gene3D" id="3.40.50.1820">
    <property type="entry name" value="alpha/beta hydrolase"/>
    <property type="match status" value="1"/>
</dbReference>
<dbReference type="InterPro" id="IPR050300">
    <property type="entry name" value="GDXG_lipolytic_enzyme"/>
</dbReference>
<gene>
    <name evidence="3" type="ORF">C2G38_2046047</name>
</gene>
<dbReference type="InterPro" id="IPR029058">
    <property type="entry name" value="AB_hydrolase_fold"/>
</dbReference>
<accession>A0A397UF18</accession>
<comment type="caution">
    <text evidence="3">The sequence shown here is derived from an EMBL/GenBank/DDBJ whole genome shotgun (WGS) entry which is preliminary data.</text>
</comment>
<evidence type="ECO:0000259" key="2">
    <source>
        <dbReference type="Pfam" id="PF07859"/>
    </source>
</evidence>
<dbReference type="EMBL" id="QKWP01001664">
    <property type="protein sequence ID" value="RIB07389.1"/>
    <property type="molecule type" value="Genomic_DNA"/>
</dbReference>
<dbReference type="OrthoDB" id="408631at2759"/>